<protein>
    <submittedName>
        <fullName evidence="3">Lipid-binding SYLF domain-containing protein</fullName>
    </submittedName>
</protein>
<proteinExistence type="predicted"/>
<dbReference type="InterPro" id="IPR051702">
    <property type="entry name" value="SH3_domain_YSC84-like"/>
</dbReference>
<dbReference type="GO" id="GO:0035091">
    <property type="term" value="F:phosphatidylinositol binding"/>
    <property type="evidence" value="ECO:0007669"/>
    <property type="project" value="TreeGrafter"/>
</dbReference>
<comment type="caution">
    <text evidence="3">The sequence shown here is derived from an EMBL/GenBank/DDBJ whole genome shotgun (WGS) entry which is preliminary data.</text>
</comment>
<evidence type="ECO:0000259" key="2">
    <source>
        <dbReference type="Pfam" id="PF04366"/>
    </source>
</evidence>
<dbReference type="AlphaFoldDB" id="A0A7Y9NLL1"/>
<organism evidence="3 4">
    <name type="scientific">Tunturiibacter lichenicola</name>
    <dbReference type="NCBI Taxonomy" id="2051959"/>
    <lineage>
        <taxon>Bacteria</taxon>
        <taxon>Pseudomonadati</taxon>
        <taxon>Acidobacteriota</taxon>
        <taxon>Terriglobia</taxon>
        <taxon>Terriglobales</taxon>
        <taxon>Acidobacteriaceae</taxon>
        <taxon>Tunturiibacter</taxon>
    </lineage>
</organism>
<dbReference type="EMBL" id="JACCCV010000001">
    <property type="protein sequence ID" value="NYF51038.1"/>
    <property type="molecule type" value="Genomic_DNA"/>
</dbReference>
<keyword evidence="1" id="KW-0732">Signal</keyword>
<dbReference type="CDD" id="cd11524">
    <property type="entry name" value="SYLF"/>
    <property type="match status" value="1"/>
</dbReference>
<dbReference type="Proteomes" id="UP000534186">
    <property type="component" value="Unassembled WGS sequence"/>
</dbReference>
<accession>A0A7Y9NLL1</accession>
<dbReference type="InterPro" id="IPR007461">
    <property type="entry name" value="Ysc84_actin-binding"/>
</dbReference>
<evidence type="ECO:0000256" key="1">
    <source>
        <dbReference type="SAM" id="SignalP"/>
    </source>
</evidence>
<name>A0A7Y9NLL1_9BACT</name>
<sequence>MLKKISVALCGLAMMAGSLSAHAQGDKAKIADRMTAAGEVLNQIMATPDKGIPSGILSGASCVVVIPSFKKGAFVVGAQYGQGVATCRTPSGKWSAPVCVQLAGGSFGFQIGGQATDLVLIAMNQQGLQDMLKNKFKLGADAAASAGPVGRNAQAGTDWKLNAEFLSYSRSKGLFAGIDLDGTVLSQNQDDTRALYGSDIQFEQILGGKEVTPVEARPFVRTVAKYFVVAKNR</sequence>
<evidence type="ECO:0000313" key="4">
    <source>
        <dbReference type="Proteomes" id="UP000534186"/>
    </source>
</evidence>
<gene>
    <name evidence="3" type="ORF">HDF12_001403</name>
</gene>
<evidence type="ECO:0000313" key="3">
    <source>
        <dbReference type="EMBL" id="NYF51038.1"/>
    </source>
</evidence>
<dbReference type="PANTHER" id="PTHR15629:SF2">
    <property type="entry name" value="SH3 DOMAIN-CONTAINING YSC84-LIKE PROTEIN 1"/>
    <property type="match status" value="1"/>
</dbReference>
<feature type="domain" description="Ysc84 actin-binding" evidence="2">
    <location>
        <begin position="104"/>
        <end position="225"/>
    </location>
</feature>
<feature type="signal peptide" evidence="1">
    <location>
        <begin position="1"/>
        <end position="23"/>
    </location>
</feature>
<reference evidence="3 4" key="1">
    <citation type="submission" date="2020-07" db="EMBL/GenBank/DDBJ databases">
        <title>Genomic Encyclopedia of Type Strains, Phase IV (KMG-V): Genome sequencing to study the core and pangenomes of soil and plant-associated prokaryotes.</title>
        <authorList>
            <person name="Whitman W."/>
        </authorList>
    </citation>
    <scope>NUCLEOTIDE SEQUENCE [LARGE SCALE GENOMIC DNA]</scope>
    <source>
        <strain evidence="3 4">M8UP30</strain>
    </source>
</reference>
<dbReference type="Pfam" id="PF04366">
    <property type="entry name" value="Ysc84"/>
    <property type="match status" value="1"/>
</dbReference>
<feature type="chain" id="PRO_5031274935" evidence="1">
    <location>
        <begin position="24"/>
        <end position="233"/>
    </location>
</feature>
<dbReference type="PANTHER" id="PTHR15629">
    <property type="entry name" value="SH3YL1 PROTEIN"/>
    <property type="match status" value="1"/>
</dbReference>